<dbReference type="STRING" id="1123392.GCA_000376425_01939"/>
<dbReference type="PATRIC" id="fig|36861.3.peg.809"/>
<dbReference type="InterPro" id="IPR051815">
    <property type="entry name" value="Molybdate_resp_trans_reg"/>
</dbReference>
<dbReference type="InterPro" id="IPR036388">
    <property type="entry name" value="WH-like_DNA-bd_sf"/>
</dbReference>
<dbReference type="Proteomes" id="UP000064243">
    <property type="component" value="Unassembled WGS sequence"/>
</dbReference>
<accession>A0A106BR41</accession>
<dbReference type="OrthoDB" id="9800709at2"/>
<dbReference type="RefSeq" id="WP_059753623.1">
    <property type="nucleotide sequence ID" value="NZ_LDUG01000018.1"/>
</dbReference>
<dbReference type="Gene3D" id="1.10.10.10">
    <property type="entry name" value="Winged helix-like DNA-binding domain superfamily/Winged helix DNA-binding domain"/>
    <property type="match status" value="1"/>
</dbReference>
<dbReference type="AlphaFoldDB" id="A0A106BR41"/>
<dbReference type="Pfam" id="PF00126">
    <property type="entry name" value="HTH_1"/>
    <property type="match status" value="1"/>
</dbReference>
<gene>
    <name evidence="2" type="ORF">ABW22_06675</name>
</gene>
<dbReference type="GO" id="GO:0003700">
    <property type="term" value="F:DNA-binding transcription factor activity"/>
    <property type="evidence" value="ECO:0007669"/>
    <property type="project" value="InterPro"/>
</dbReference>
<proteinExistence type="predicted"/>
<keyword evidence="3" id="KW-1185">Reference proteome</keyword>
<evidence type="ECO:0000313" key="3">
    <source>
        <dbReference type="Proteomes" id="UP000064243"/>
    </source>
</evidence>
<dbReference type="EMBL" id="LDUG01000018">
    <property type="protein sequence ID" value="KVW97076.1"/>
    <property type="molecule type" value="Genomic_DNA"/>
</dbReference>
<reference evidence="2 3" key="1">
    <citation type="journal article" date="2015" name="Appl. Environ. Microbiol.">
        <title>Aerobic and Anaerobic Thiosulfate Oxidation by a Cold-Adapted, Subglacial Chemoautotroph.</title>
        <authorList>
            <person name="Harrold Z.R."/>
            <person name="Skidmore M.L."/>
            <person name="Hamilton T.L."/>
            <person name="Desch L."/>
            <person name="Amada K."/>
            <person name="van Gelder W."/>
            <person name="Glover K."/>
            <person name="Roden E.E."/>
            <person name="Boyd E.S."/>
        </authorList>
    </citation>
    <scope>NUCLEOTIDE SEQUENCE [LARGE SCALE GENOMIC DNA]</scope>
    <source>
        <strain evidence="2 3">RG</strain>
    </source>
</reference>
<dbReference type="PANTHER" id="PTHR30432">
    <property type="entry name" value="TRANSCRIPTIONAL REGULATOR MODE"/>
    <property type="match status" value="1"/>
</dbReference>
<dbReference type="PANTHER" id="PTHR30432:SF1">
    <property type="entry name" value="DNA-BINDING TRANSCRIPTIONAL DUAL REGULATOR MODE"/>
    <property type="match status" value="1"/>
</dbReference>
<feature type="domain" description="HTH lysR-type" evidence="1">
    <location>
        <begin position="22"/>
        <end position="80"/>
    </location>
</feature>
<dbReference type="InterPro" id="IPR000847">
    <property type="entry name" value="LysR_HTH_N"/>
</dbReference>
<dbReference type="SUPFAM" id="SSF46785">
    <property type="entry name" value="Winged helix' DNA-binding domain"/>
    <property type="match status" value="1"/>
</dbReference>
<dbReference type="InterPro" id="IPR036390">
    <property type="entry name" value="WH_DNA-bd_sf"/>
</dbReference>
<sequence>MKPRLSFRLILGDDIALGPGKVQLLEAIRDTGSIAAAGRAMGMSYKRAWHLVDTMNRCFKSPLVEASKGGAHGGGAQLTPLALEVIALYHRLEARAHKAADAEMTKLSRHLATHAGPS</sequence>
<protein>
    <submittedName>
        <fullName evidence="2">LysR family transcriptional regulator</fullName>
    </submittedName>
</protein>
<name>A0A106BR41_THIDE</name>
<organism evidence="2 3">
    <name type="scientific">Thiobacillus denitrificans</name>
    <dbReference type="NCBI Taxonomy" id="36861"/>
    <lineage>
        <taxon>Bacteria</taxon>
        <taxon>Pseudomonadati</taxon>
        <taxon>Pseudomonadota</taxon>
        <taxon>Betaproteobacteria</taxon>
        <taxon>Nitrosomonadales</taxon>
        <taxon>Thiobacillaceae</taxon>
        <taxon>Thiobacillus</taxon>
    </lineage>
</organism>
<evidence type="ECO:0000313" key="2">
    <source>
        <dbReference type="EMBL" id="KVW97076.1"/>
    </source>
</evidence>
<comment type="caution">
    <text evidence="2">The sequence shown here is derived from an EMBL/GenBank/DDBJ whole genome shotgun (WGS) entry which is preliminary data.</text>
</comment>
<evidence type="ECO:0000259" key="1">
    <source>
        <dbReference type="Pfam" id="PF00126"/>
    </source>
</evidence>